<organism evidence="2 3">
    <name type="scientific">Sandaracinus amylolyticus</name>
    <dbReference type="NCBI Taxonomy" id="927083"/>
    <lineage>
        <taxon>Bacteria</taxon>
        <taxon>Pseudomonadati</taxon>
        <taxon>Myxococcota</taxon>
        <taxon>Polyangia</taxon>
        <taxon>Polyangiales</taxon>
        <taxon>Sandaracinaceae</taxon>
        <taxon>Sandaracinus</taxon>
    </lineage>
</organism>
<gene>
    <name evidence="2" type="ORF">DB32_003559</name>
</gene>
<evidence type="ECO:0008006" key="4">
    <source>
        <dbReference type="Google" id="ProtNLM"/>
    </source>
</evidence>
<accession>A0A0F6YJR3</accession>
<proteinExistence type="predicted"/>
<keyword evidence="1" id="KW-1133">Transmembrane helix</keyword>
<feature type="transmembrane region" description="Helical" evidence="1">
    <location>
        <begin position="110"/>
        <end position="132"/>
    </location>
</feature>
<sequence>MTIDARRRACRRLGWSALLAWALFGLALEAMHGFKIGAYLDDALARELLVLAHAHGVGLSLVVLVFGEAGAPLFEHDDHGATRALHAGAMIVPFAFALSSIAHPEGDPNVVVWLVPIGALLVVYALACAALASWRQGSSTRPHDS</sequence>
<evidence type="ECO:0000256" key="1">
    <source>
        <dbReference type="SAM" id="Phobius"/>
    </source>
</evidence>
<keyword evidence="3" id="KW-1185">Reference proteome</keyword>
<dbReference type="OrthoDB" id="5520458at2"/>
<feature type="transmembrane region" description="Helical" evidence="1">
    <location>
        <begin position="49"/>
        <end position="73"/>
    </location>
</feature>
<dbReference type="Proteomes" id="UP000034883">
    <property type="component" value="Chromosome"/>
</dbReference>
<name>A0A0F6YJR3_9BACT</name>
<dbReference type="STRING" id="927083.DB32_003559"/>
<keyword evidence="1" id="KW-0812">Transmembrane</keyword>
<dbReference type="EMBL" id="CP011125">
    <property type="protein sequence ID" value="AKF06410.1"/>
    <property type="molecule type" value="Genomic_DNA"/>
</dbReference>
<keyword evidence="1" id="KW-0472">Membrane</keyword>
<evidence type="ECO:0000313" key="3">
    <source>
        <dbReference type="Proteomes" id="UP000034883"/>
    </source>
</evidence>
<dbReference type="RefSeq" id="WP_053233588.1">
    <property type="nucleotide sequence ID" value="NZ_CP011125.1"/>
</dbReference>
<evidence type="ECO:0000313" key="2">
    <source>
        <dbReference type="EMBL" id="AKF06410.1"/>
    </source>
</evidence>
<reference evidence="2 3" key="1">
    <citation type="submission" date="2015-03" db="EMBL/GenBank/DDBJ databases">
        <title>Genome assembly of Sandaracinus amylolyticus DSM 53668.</title>
        <authorList>
            <person name="Sharma G."/>
            <person name="Subramanian S."/>
        </authorList>
    </citation>
    <scope>NUCLEOTIDE SEQUENCE [LARGE SCALE GENOMIC DNA]</scope>
    <source>
        <strain evidence="2 3">DSM 53668</strain>
    </source>
</reference>
<protein>
    <recommendedName>
        <fullName evidence="4">DUF423 domain-containing protein</fullName>
    </recommendedName>
</protein>
<dbReference type="KEGG" id="samy:DB32_003559"/>
<dbReference type="AlphaFoldDB" id="A0A0F6YJR3"/>
<feature type="transmembrane region" description="Helical" evidence="1">
    <location>
        <begin position="85"/>
        <end position="104"/>
    </location>
</feature>